<dbReference type="EMBL" id="JAGSOH010000146">
    <property type="protein sequence ID" value="MBR7830656.1"/>
    <property type="molecule type" value="Genomic_DNA"/>
</dbReference>
<protein>
    <submittedName>
        <fullName evidence="1">Uncharacterized protein</fullName>
    </submittedName>
</protein>
<proteinExistence type="predicted"/>
<keyword evidence="2" id="KW-1185">Reference proteome</keyword>
<comment type="caution">
    <text evidence="1">The sequence shown here is derived from an EMBL/GenBank/DDBJ whole genome shotgun (WGS) entry which is preliminary data.</text>
</comment>
<name>A0A941EFT1_9ACTN</name>
<dbReference type="Proteomes" id="UP000676325">
    <property type="component" value="Unassembled WGS sequence"/>
</dbReference>
<gene>
    <name evidence="1" type="ORF">KDK95_30420</name>
</gene>
<evidence type="ECO:0000313" key="2">
    <source>
        <dbReference type="Proteomes" id="UP000676325"/>
    </source>
</evidence>
<reference evidence="1" key="1">
    <citation type="submission" date="2021-04" db="EMBL/GenBank/DDBJ databases">
        <title>Genome based classification of Actinospica acidithermotolerans sp. nov., an actinobacterium isolated from an Indonesian hot spring.</title>
        <authorList>
            <person name="Kusuma A.B."/>
            <person name="Putra K.E."/>
            <person name="Nafisah S."/>
            <person name="Loh J."/>
            <person name="Nouioui I."/>
            <person name="Goodfellow M."/>
        </authorList>
    </citation>
    <scope>NUCLEOTIDE SEQUENCE</scope>
    <source>
        <strain evidence="1">MGRD01-02</strain>
    </source>
</reference>
<dbReference type="RefSeq" id="WP_212521779.1">
    <property type="nucleotide sequence ID" value="NZ_JAGSOH010000146.1"/>
</dbReference>
<dbReference type="AlphaFoldDB" id="A0A941EFT1"/>
<organism evidence="1 2">
    <name type="scientific">Actinospica acidithermotolerans</name>
    <dbReference type="NCBI Taxonomy" id="2828514"/>
    <lineage>
        <taxon>Bacteria</taxon>
        <taxon>Bacillati</taxon>
        <taxon>Actinomycetota</taxon>
        <taxon>Actinomycetes</taxon>
        <taxon>Catenulisporales</taxon>
        <taxon>Actinospicaceae</taxon>
        <taxon>Actinospica</taxon>
    </lineage>
</organism>
<sequence length="256" mass="28090">MGELDEAWADELLDRIRALTVGDLEAADDPRALIEALPEVSVERWLPRPDAPDCAYAILKLSAGWIGIYLGTILFDEGESESWSTCWPVRLQLLIGSLTDPLAGPSHDAGALAMSLAGLPVPAAIDTGWHEGMLLHLLLHDLDPAERATHEVLLNLGYAPTVAAVAELANRIANRERLDQAQQAMRDVLRRIEPDAALPVSPQDAEVLLGTAYDRWPSTAEDVVRALLEDPDSDLGRSLEIRRQRAERAHERRGRA</sequence>
<accession>A0A941EFT1</accession>
<evidence type="ECO:0000313" key="1">
    <source>
        <dbReference type="EMBL" id="MBR7830656.1"/>
    </source>
</evidence>